<evidence type="ECO:0000313" key="3">
    <source>
        <dbReference type="EMBL" id="KAF4722618.1"/>
    </source>
</evidence>
<keyword evidence="2" id="KW-1133">Transmembrane helix</keyword>
<keyword evidence="2" id="KW-0472">Membrane</keyword>
<dbReference type="Proteomes" id="UP000574390">
    <property type="component" value="Unassembled WGS sequence"/>
</dbReference>
<feature type="region of interest" description="Disordered" evidence="1">
    <location>
        <begin position="187"/>
        <end position="208"/>
    </location>
</feature>
<feature type="compositionally biased region" description="Low complexity" evidence="1">
    <location>
        <begin position="192"/>
        <end position="207"/>
    </location>
</feature>
<evidence type="ECO:0000256" key="1">
    <source>
        <dbReference type="SAM" id="MobiDB-lite"/>
    </source>
</evidence>
<evidence type="ECO:0000256" key="2">
    <source>
        <dbReference type="SAM" id="Phobius"/>
    </source>
</evidence>
<feature type="transmembrane region" description="Helical" evidence="2">
    <location>
        <begin position="288"/>
        <end position="308"/>
    </location>
</feature>
<feature type="transmembrane region" description="Helical" evidence="2">
    <location>
        <begin position="15"/>
        <end position="35"/>
    </location>
</feature>
<keyword evidence="2" id="KW-0812">Transmembrane</keyword>
<evidence type="ECO:0000313" key="4">
    <source>
        <dbReference type="Proteomes" id="UP000574390"/>
    </source>
</evidence>
<comment type="caution">
    <text evidence="3">The sequence shown here is derived from an EMBL/GenBank/DDBJ whole genome shotgun (WGS) entry which is preliminary data.</text>
</comment>
<gene>
    <name evidence="3" type="primary">ACTR1A_4</name>
    <name evidence="3" type="ORF">FOZ62_027268</name>
</gene>
<dbReference type="AlphaFoldDB" id="A0A7J6RPJ4"/>
<reference evidence="3 4" key="1">
    <citation type="submission" date="2020-04" db="EMBL/GenBank/DDBJ databases">
        <title>Perkinsus olseni comparative genomics.</title>
        <authorList>
            <person name="Bogema D.R."/>
        </authorList>
    </citation>
    <scope>NUCLEOTIDE SEQUENCE [LARGE SCALE GENOMIC DNA]</scope>
    <source>
        <strain evidence="3">ATCC PRA-205</strain>
    </source>
</reference>
<feature type="transmembrane region" description="Helical" evidence="2">
    <location>
        <begin position="84"/>
        <end position="102"/>
    </location>
</feature>
<protein>
    <submittedName>
        <fullName evidence="3">Alpha-centractin</fullName>
    </submittedName>
</protein>
<organism evidence="3 4">
    <name type="scientific">Perkinsus olseni</name>
    <name type="common">Perkinsus atlanticus</name>
    <dbReference type="NCBI Taxonomy" id="32597"/>
    <lineage>
        <taxon>Eukaryota</taxon>
        <taxon>Sar</taxon>
        <taxon>Alveolata</taxon>
        <taxon>Perkinsozoa</taxon>
        <taxon>Perkinsea</taxon>
        <taxon>Perkinsida</taxon>
        <taxon>Perkinsidae</taxon>
        <taxon>Perkinsus</taxon>
    </lineage>
</organism>
<feature type="transmembrane region" description="Helical" evidence="2">
    <location>
        <begin position="114"/>
        <end position="134"/>
    </location>
</feature>
<proteinExistence type="predicted"/>
<feature type="transmembrane region" description="Helical" evidence="2">
    <location>
        <begin position="47"/>
        <end position="64"/>
    </location>
</feature>
<dbReference type="EMBL" id="JABANM010020570">
    <property type="protein sequence ID" value="KAF4722618.1"/>
    <property type="molecule type" value="Genomic_DNA"/>
</dbReference>
<accession>A0A7J6RPJ4</accession>
<sequence>MPTNPPSGNKGDSDLAVALVLYGMLSYVLVLFWAVNIDKLRLRTYQMIGHSLSMFVGVLMFQTLDTIINDLLQGGDDNENSSDIPLSLLSFLLWNLLGLFLISKFRRKPLLQKGSLIIIGHTAGFACINIATIVQTSSFDQNGGMAVLYLLIVLLVLLAGYSIIYFLLELLITAHFAVKHARKRRREDSQITASTSQAAPPTTPETDVPVDEVEVVEVRPKIVYIRHYHRRISESPSATKRCLLKFVGHVIASTMAFITIQAFTFVIYGEYPGVTLRPPQEKAVAELYMWLVALGSAALVLVINLVAANKKAKYWLTRETWWGDIIFDAFHK</sequence>
<feature type="transmembrane region" description="Helical" evidence="2">
    <location>
        <begin position="246"/>
        <end position="268"/>
    </location>
</feature>
<feature type="non-terminal residue" evidence="3">
    <location>
        <position position="1"/>
    </location>
</feature>
<feature type="transmembrane region" description="Helical" evidence="2">
    <location>
        <begin position="146"/>
        <end position="178"/>
    </location>
</feature>
<name>A0A7J6RPJ4_PEROL</name>